<dbReference type="HOGENOM" id="CLU_2268100_0_0_1"/>
<dbReference type="AlphaFoldDB" id="A0A0E0FJ36"/>
<protein>
    <submittedName>
        <fullName evidence="2">Uncharacterized protein</fullName>
    </submittedName>
</protein>
<dbReference type="Proteomes" id="UP000006591">
    <property type="component" value="Chromosome 1"/>
</dbReference>
<sequence>MASGDHLWHRDLHAAVAAARSGSGEEEEAVRRAALPNAASFTAAGGVGWPRGRRSSSAMPRPPSPRDSRRACHAGGRKARTSTASPSCMAWRDANSDHCPVRR</sequence>
<feature type="compositionally biased region" description="Basic residues" evidence="1">
    <location>
        <begin position="71"/>
        <end position="80"/>
    </location>
</feature>
<evidence type="ECO:0000313" key="2">
    <source>
        <dbReference type="EnsemblPlants" id="ONIVA01G10900.3"/>
    </source>
</evidence>
<reference evidence="2" key="2">
    <citation type="submission" date="2018-04" db="EMBL/GenBank/DDBJ databases">
        <title>OnivRS2 (Oryza nivara Reference Sequence Version 2).</title>
        <authorList>
            <person name="Zhang J."/>
            <person name="Kudrna D."/>
            <person name="Lee S."/>
            <person name="Talag J."/>
            <person name="Rajasekar S."/>
            <person name="Welchert J."/>
            <person name="Hsing Y.-I."/>
            <person name="Wing R.A."/>
        </authorList>
    </citation>
    <scope>NUCLEOTIDE SEQUENCE [LARGE SCALE GENOMIC DNA]</scope>
</reference>
<evidence type="ECO:0000313" key="3">
    <source>
        <dbReference type="Proteomes" id="UP000006591"/>
    </source>
</evidence>
<accession>A0A0E0FJ36</accession>
<feature type="compositionally biased region" description="Basic and acidic residues" evidence="1">
    <location>
        <begin position="94"/>
        <end position="103"/>
    </location>
</feature>
<name>A0A0E0FJ36_ORYNI</name>
<proteinExistence type="predicted"/>
<feature type="region of interest" description="Disordered" evidence="1">
    <location>
        <begin position="42"/>
        <end position="103"/>
    </location>
</feature>
<reference evidence="2" key="1">
    <citation type="submission" date="2015-04" db="UniProtKB">
        <authorList>
            <consortium name="EnsemblPlants"/>
        </authorList>
    </citation>
    <scope>IDENTIFICATION</scope>
    <source>
        <strain evidence="2">SL10</strain>
    </source>
</reference>
<dbReference type="EnsemblPlants" id="ONIVA01G10900.3">
    <property type="protein sequence ID" value="ONIVA01G10900.3"/>
    <property type="gene ID" value="ONIVA01G10900"/>
</dbReference>
<dbReference type="Gramene" id="ONIVA01G10900.3">
    <property type="protein sequence ID" value="ONIVA01G10900.3"/>
    <property type="gene ID" value="ONIVA01G10900"/>
</dbReference>
<keyword evidence="3" id="KW-1185">Reference proteome</keyword>
<evidence type="ECO:0000256" key="1">
    <source>
        <dbReference type="SAM" id="MobiDB-lite"/>
    </source>
</evidence>
<organism evidence="2">
    <name type="scientific">Oryza nivara</name>
    <name type="common">Indian wild rice</name>
    <name type="synonym">Oryza sativa f. spontanea</name>
    <dbReference type="NCBI Taxonomy" id="4536"/>
    <lineage>
        <taxon>Eukaryota</taxon>
        <taxon>Viridiplantae</taxon>
        <taxon>Streptophyta</taxon>
        <taxon>Embryophyta</taxon>
        <taxon>Tracheophyta</taxon>
        <taxon>Spermatophyta</taxon>
        <taxon>Magnoliopsida</taxon>
        <taxon>Liliopsida</taxon>
        <taxon>Poales</taxon>
        <taxon>Poaceae</taxon>
        <taxon>BOP clade</taxon>
        <taxon>Oryzoideae</taxon>
        <taxon>Oryzeae</taxon>
        <taxon>Oryzinae</taxon>
        <taxon>Oryza</taxon>
    </lineage>
</organism>